<evidence type="ECO:0000313" key="2">
    <source>
        <dbReference type="EMBL" id="GGW23033.1"/>
    </source>
</evidence>
<sequence length="60" mass="6220">MAGDALDLGVGEGFDEDVIADPVDADFAHGIGPEGEGREQGEGGKREKAGKGHGRLWSRV</sequence>
<feature type="region of interest" description="Disordered" evidence="1">
    <location>
        <begin position="24"/>
        <end position="60"/>
    </location>
</feature>
<dbReference type="EMBL" id="BMYQ01000001">
    <property type="protein sequence ID" value="GGW23033.1"/>
    <property type="molecule type" value="Genomic_DNA"/>
</dbReference>
<comment type="caution">
    <text evidence="2">The sequence shown here is derived from an EMBL/GenBank/DDBJ whole genome shotgun (WGS) entry which is preliminary data.</text>
</comment>
<accession>A0A918MGV0</accession>
<organism evidence="2 3">
    <name type="scientific">Gemmobacter lanyuensis</name>
    <dbReference type="NCBI Taxonomy" id="1054497"/>
    <lineage>
        <taxon>Bacteria</taxon>
        <taxon>Pseudomonadati</taxon>
        <taxon>Pseudomonadota</taxon>
        <taxon>Alphaproteobacteria</taxon>
        <taxon>Rhodobacterales</taxon>
        <taxon>Paracoccaceae</taxon>
        <taxon>Gemmobacter</taxon>
    </lineage>
</organism>
<gene>
    <name evidence="2" type="ORF">GCM10011452_07350</name>
</gene>
<reference evidence="2" key="2">
    <citation type="submission" date="2020-09" db="EMBL/GenBank/DDBJ databases">
        <authorList>
            <person name="Sun Q."/>
            <person name="Kim S."/>
        </authorList>
    </citation>
    <scope>NUCLEOTIDE SEQUENCE</scope>
    <source>
        <strain evidence="2">KCTC 23714</strain>
    </source>
</reference>
<protein>
    <submittedName>
        <fullName evidence="2">Uncharacterized protein</fullName>
    </submittedName>
</protein>
<evidence type="ECO:0000313" key="3">
    <source>
        <dbReference type="Proteomes" id="UP000628984"/>
    </source>
</evidence>
<feature type="compositionally biased region" description="Basic residues" evidence="1">
    <location>
        <begin position="51"/>
        <end position="60"/>
    </location>
</feature>
<reference evidence="2" key="1">
    <citation type="journal article" date="2014" name="Int. J. Syst. Evol. Microbiol.">
        <title>Complete genome sequence of Corynebacterium casei LMG S-19264T (=DSM 44701T), isolated from a smear-ripened cheese.</title>
        <authorList>
            <consortium name="US DOE Joint Genome Institute (JGI-PGF)"/>
            <person name="Walter F."/>
            <person name="Albersmeier A."/>
            <person name="Kalinowski J."/>
            <person name="Ruckert C."/>
        </authorList>
    </citation>
    <scope>NUCLEOTIDE SEQUENCE</scope>
    <source>
        <strain evidence="2">KCTC 23714</strain>
    </source>
</reference>
<feature type="compositionally biased region" description="Basic and acidic residues" evidence="1">
    <location>
        <begin position="35"/>
        <end position="50"/>
    </location>
</feature>
<evidence type="ECO:0000256" key="1">
    <source>
        <dbReference type="SAM" id="MobiDB-lite"/>
    </source>
</evidence>
<name>A0A918MGV0_9RHOB</name>
<proteinExistence type="predicted"/>
<dbReference type="AlphaFoldDB" id="A0A918MGV0"/>
<dbReference type="Proteomes" id="UP000628984">
    <property type="component" value="Unassembled WGS sequence"/>
</dbReference>
<keyword evidence="3" id="KW-1185">Reference proteome</keyword>